<dbReference type="CDD" id="cd06558">
    <property type="entry name" value="crotonase-like"/>
    <property type="match status" value="1"/>
</dbReference>
<dbReference type="PANTHER" id="PTHR11941:SF54">
    <property type="entry name" value="ENOYL-COA HYDRATASE, MITOCHONDRIAL"/>
    <property type="match status" value="1"/>
</dbReference>
<evidence type="ECO:0000313" key="3">
    <source>
        <dbReference type="EMBL" id="MXQ09435.1"/>
    </source>
</evidence>
<dbReference type="Gene3D" id="3.90.226.10">
    <property type="entry name" value="2-enoyl-CoA Hydratase, Chain A, domain 1"/>
    <property type="match status" value="1"/>
</dbReference>
<dbReference type="InterPro" id="IPR001753">
    <property type="entry name" value="Enoyl-CoA_hydra/iso"/>
</dbReference>
<evidence type="ECO:0000256" key="1">
    <source>
        <dbReference type="ARBA" id="ARBA00005254"/>
    </source>
</evidence>
<organism evidence="3 4">
    <name type="scientific">Kangsaoukella pontilimi</name>
    <dbReference type="NCBI Taxonomy" id="2691042"/>
    <lineage>
        <taxon>Bacteria</taxon>
        <taxon>Pseudomonadati</taxon>
        <taxon>Pseudomonadota</taxon>
        <taxon>Alphaproteobacteria</taxon>
        <taxon>Rhodobacterales</taxon>
        <taxon>Paracoccaceae</taxon>
        <taxon>Kangsaoukella</taxon>
    </lineage>
</organism>
<dbReference type="InterPro" id="IPR029045">
    <property type="entry name" value="ClpP/crotonase-like_dom_sf"/>
</dbReference>
<reference evidence="3 4" key="1">
    <citation type="submission" date="2019-12" db="EMBL/GenBank/DDBJ databases">
        <authorList>
            <person name="Lee S.D."/>
        </authorList>
    </citation>
    <scope>NUCLEOTIDE SEQUENCE [LARGE SCALE GENOMIC DNA]</scope>
    <source>
        <strain evidence="3 4">GH1-50</strain>
    </source>
</reference>
<comment type="similarity">
    <text evidence="1 2">Belongs to the enoyl-CoA hydratase/isomerase family.</text>
</comment>
<keyword evidence="4" id="KW-1185">Reference proteome</keyword>
<evidence type="ECO:0000256" key="2">
    <source>
        <dbReference type="RuleBase" id="RU003707"/>
    </source>
</evidence>
<protein>
    <submittedName>
        <fullName evidence="3">Enoyl-CoA hydratase/isomerase family protein</fullName>
    </submittedName>
</protein>
<comment type="caution">
    <text evidence="3">The sequence shown here is derived from an EMBL/GenBank/DDBJ whole genome shotgun (WGS) entry which is preliminary data.</text>
</comment>
<gene>
    <name evidence="3" type="ORF">GQ651_16435</name>
</gene>
<dbReference type="InterPro" id="IPR018376">
    <property type="entry name" value="Enoyl-CoA_hyd/isom_CS"/>
</dbReference>
<dbReference type="Proteomes" id="UP000480350">
    <property type="component" value="Unassembled WGS sequence"/>
</dbReference>
<keyword evidence="3" id="KW-0413">Isomerase</keyword>
<dbReference type="AlphaFoldDB" id="A0A7C9MLQ2"/>
<dbReference type="PANTHER" id="PTHR11941">
    <property type="entry name" value="ENOYL-COA HYDRATASE-RELATED"/>
    <property type="match status" value="1"/>
</dbReference>
<dbReference type="GO" id="GO:0016853">
    <property type="term" value="F:isomerase activity"/>
    <property type="evidence" value="ECO:0007669"/>
    <property type="project" value="UniProtKB-KW"/>
</dbReference>
<reference evidence="3 4" key="2">
    <citation type="submission" date="2020-03" db="EMBL/GenBank/DDBJ databases">
        <title>Kangsaoukella pontilimi gen. nov., sp. nov., a new member of the family Rhodobacteraceae isolated from a tidal mudflat.</title>
        <authorList>
            <person name="Kim I.S."/>
        </authorList>
    </citation>
    <scope>NUCLEOTIDE SEQUENCE [LARGE SCALE GENOMIC DNA]</scope>
    <source>
        <strain evidence="3 4">GH1-50</strain>
    </source>
</reference>
<sequence length="204" mass="20935">MITFDVRDARAVITLNRPDKANALTAAMLGDLVGRVGEAAAREDVHVMVLTGSGRVFSAGADLDEVRAGTLAKSPLWEALSGAVAACPVLTIAALNGSLAGGAMGMALACDIRVAVPEARFFYPVMKMGVLPQPSDPARLAALVGPARAKLLLMGAEKIDAETALAWGLIDRVDPDPLAAATRLSEAAASAGRDHVVAVKAATR</sequence>
<dbReference type="RefSeq" id="WP_160765361.1">
    <property type="nucleotide sequence ID" value="NZ_WUPT01000003.1"/>
</dbReference>
<dbReference type="SUPFAM" id="SSF52096">
    <property type="entry name" value="ClpP/crotonase"/>
    <property type="match status" value="1"/>
</dbReference>
<dbReference type="Pfam" id="PF00378">
    <property type="entry name" value="ECH_1"/>
    <property type="match status" value="1"/>
</dbReference>
<dbReference type="PROSITE" id="PS00166">
    <property type="entry name" value="ENOYL_COA_HYDRATASE"/>
    <property type="match status" value="1"/>
</dbReference>
<proteinExistence type="inferred from homology"/>
<evidence type="ECO:0000313" key="4">
    <source>
        <dbReference type="Proteomes" id="UP000480350"/>
    </source>
</evidence>
<name>A0A7C9MLQ2_9RHOB</name>
<dbReference type="EMBL" id="WUPT01000003">
    <property type="protein sequence ID" value="MXQ09435.1"/>
    <property type="molecule type" value="Genomic_DNA"/>
</dbReference>
<dbReference type="GO" id="GO:0006635">
    <property type="term" value="P:fatty acid beta-oxidation"/>
    <property type="evidence" value="ECO:0007669"/>
    <property type="project" value="TreeGrafter"/>
</dbReference>
<accession>A0A7C9MLQ2</accession>